<reference evidence="2 3" key="1">
    <citation type="submission" date="2015-10" db="EMBL/GenBank/DDBJ databases">
        <title>Full genome of DAOMC 229536 Phialocephala scopiformis, a fungal endophyte of spruce producing the potent anti-insectan compound rugulosin.</title>
        <authorList>
            <consortium name="DOE Joint Genome Institute"/>
            <person name="Walker A.K."/>
            <person name="Frasz S.L."/>
            <person name="Seifert K.A."/>
            <person name="Miller J.D."/>
            <person name="Mondo S.J."/>
            <person name="Labutti K."/>
            <person name="Lipzen A."/>
            <person name="Dockter R."/>
            <person name="Kennedy M."/>
            <person name="Grigoriev I.V."/>
            <person name="Spatafora J.W."/>
        </authorList>
    </citation>
    <scope>NUCLEOTIDE SEQUENCE [LARGE SCALE GENOMIC DNA]</scope>
    <source>
        <strain evidence="2 3">CBS 120377</strain>
    </source>
</reference>
<gene>
    <name evidence="2" type="ORF">LY89DRAFT_184039</name>
</gene>
<dbReference type="EMBL" id="KQ947405">
    <property type="protein sequence ID" value="KUJ23500.1"/>
    <property type="molecule type" value="Genomic_DNA"/>
</dbReference>
<protein>
    <submittedName>
        <fullName evidence="2">Uncharacterized protein</fullName>
    </submittedName>
</protein>
<evidence type="ECO:0000313" key="3">
    <source>
        <dbReference type="Proteomes" id="UP000070700"/>
    </source>
</evidence>
<dbReference type="InParanoid" id="A0A194XT63"/>
<name>A0A194XT63_MOLSC</name>
<feature type="transmembrane region" description="Helical" evidence="1">
    <location>
        <begin position="20"/>
        <end position="36"/>
    </location>
</feature>
<proteinExistence type="predicted"/>
<evidence type="ECO:0000256" key="1">
    <source>
        <dbReference type="SAM" id="Phobius"/>
    </source>
</evidence>
<keyword evidence="1" id="KW-1133">Transmembrane helix</keyword>
<sequence>MFLAIMKLNIQGSYSPPSMANTIYSLVLGLLFVNLLHRITRNPSKRDTIRLSSSNALLDLPPGHKLQTTILNHPPSSIPIPQKFQTNPHPRYRQPGLALLLPINQSLRPDTKY</sequence>
<dbReference type="KEGG" id="psco:LY89DRAFT_184039"/>
<accession>A0A194XT63</accession>
<organism evidence="2 3">
    <name type="scientific">Mollisia scopiformis</name>
    <name type="common">Conifer needle endophyte fungus</name>
    <name type="synonym">Phialocephala scopiformis</name>
    <dbReference type="NCBI Taxonomy" id="149040"/>
    <lineage>
        <taxon>Eukaryota</taxon>
        <taxon>Fungi</taxon>
        <taxon>Dikarya</taxon>
        <taxon>Ascomycota</taxon>
        <taxon>Pezizomycotina</taxon>
        <taxon>Leotiomycetes</taxon>
        <taxon>Helotiales</taxon>
        <taxon>Mollisiaceae</taxon>
        <taxon>Mollisia</taxon>
    </lineage>
</organism>
<keyword evidence="1" id="KW-0472">Membrane</keyword>
<keyword evidence="1" id="KW-0812">Transmembrane</keyword>
<dbReference type="Proteomes" id="UP000070700">
    <property type="component" value="Unassembled WGS sequence"/>
</dbReference>
<dbReference type="RefSeq" id="XP_018077855.1">
    <property type="nucleotide sequence ID" value="XM_018205643.1"/>
</dbReference>
<dbReference type="GeneID" id="28815369"/>
<evidence type="ECO:0000313" key="2">
    <source>
        <dbReference type="EMBL" id="KUJ23500.1"/>
    </source>
</evidence>
<keyword evidence="3" id="KW-1185">Reference proteome</keyword>
<dbReference type="AlphaFoldDB" id="A0A194XT63"/>